<reference evidence="2" key="3">
    <citation type="submission" date="2020-09" db="EMBL/GenBank/DDBJ databases">
        <authorList>
            <person name="Sun Q."/>
            <person name="Zhou Y."/>
        </authorList>
    </citation>
    <scope>NUCLEOTIDE SEQUENCE</scope>
    <source>
        <strain evidence="2">CGMCC 1.14984</strain>
    </source>
</reference>
<comment type="caution">
    <text evidence="2">The sequence shown here is derived from an EMBL/GenBank/DDBJ whole genome shotgun (WGS) entry which is preliminary data.</text>
</comment>
<protein>
    <submittedName>
        <fullName evidence="2">Uncharacterized protein</fullName>
    </submittedName>
</protein>
<feature type="transmembrane region" description="Helical" evidence="1">
    <location>
        <begin position="21"/>
        <end position="42"/>
    </location>
</feature>
<organism evidence="2 4">
    <name type="scientific">Aquisalinus luteolus</name>
    <dbReference type="NCBI Taxonomy" id="1566827"/>
    <lineage>
        <taxon>Bacteria</taxon>
        <taxon>Pseudomonadati</taxon>
        <taxon>Pseudomonadota</taxon>
        <taxon>Alphaproteobacteria</taxon>
        <taxon>Parvularculales</taxon>
        <taxon>Parvularculaceae</taxon>
        <taxon>Aquisalinus</taxon>
    </lineage>
</organism>
<feature type="transmembrane region" description="Helical" evidence="1">
    <location>
        <begin position="116"/>
        <end position="133"/>
    </location>
</feature>
<evidence type="ECO:0000313" key="5">
    <source>
        <dbReference type="Proteomes" id="UP000818603"/>
    </source>
</evidence>
<proteinExistence type="predicted"/>
<dbReference type="EMBL" id="BMGZ01000002">
    <property type="protein sequence ID" value="GGH97139.1"/>
    <property type="molecule type" value="Genomic_DNA"/>
</dbReference>
<dbReference type="AlphaFoldDB" id="A0A8J3EPF0"/>
<dbReference type="Proteomes" id="UP000818603">
    <property type="component" value="Unassembled WGS sequence"/>
</dbReference>
<evidence type="ECO:0000256" key="1">
    <source>
        <dbReference type="SAM" id="Phobius"/>
    </source>
</evidence>
<reference evidence="3 5" key="2">
    <citation type="submission" date="2020-02" db="EMBL/GenBank/DDBJ databases">
        <title>Genome sequence of Parvularcula flava strain NH6-79.</title>
        <authorList>
            <person name="Abdul Karim M.H."/>
            <person name="Lam M.Q."/>
            <person name="Chen S.J."/>
            <person name="Yahya A."/>
            <person name="Shahir S."/>
            <person name="Shamsir M.S."/>
            <person name="Chong C.S."/>
        </authorList>
    </citation>
    <scope>NUCLEOTIDE SEQUENCE [LARGE SCALE GENOMIC DNA]</scope>
    <source>
        <strain evidence="3 5">NH6-79</strain>
    </source>
</reference>
<name>A0A8J3EPF0_9PROT</name>
<accession>A0A8J3EPF0</accession>
<feature type="transmembrane region" description="Helical" evidence="1">
    <location>
        <begin position="84"/>
        <end position="104"/>
    </location>
</feature>
<reference evidence="2" key="1">
    <citation type="journal article" date="2014" name="Int. J. Syst. Evol. Microbiol.">
        <title>Complete genome sequence of Corynebacterium casei LMG S-19264T (=DSM 44701T), isolated from a smear-ripened cheese.</title>
        <authorList>
            <consortium name="US DOE Joint Genome Institute (JGI-PGF)"/>
            <person name="Walter F."/>
            <person name="Albersmeier A."/>
            <person name="Kalinowski J."/>
            <person name="Ruckert C."/>
        </authorList>
    </citation>
    <scope>NUCLEOTIDE SEQUENCE</scope>
    <source>
        <strain evidence="2">CGMCC 1.14984</strain>
    </source>
</reference>
<evidence type="ECO:0000313" key="4">
    <source>
        <dbReference type="Proteomes" id="UP000621856"/>
    </source>
</evidence>
<sequence>MPFLIAGLVIIMPRRHLHRHTVGFLIVLLLPVILAIFSAAYLDFLGAFDRTAAIFSARDWFAARQALPGADIWLARFGGHFQTAAASALVWTVFTAPLPVLCLVRERLQTGGRHAAYVMLSLILAPAIAAHFTLPVSPLVFLGAMLAANIPFIAATPSRMALAGLTLAWASGMGAVWLYAS</sequence>
<keyword evidence="5" id="KW-1185">Reference proteome</keyword>
<keyword evidence="1" id="KW-0472">Membrane</keyword>
<gene>
    <name evidence="3" type="ORF">FF098_008750</name>
    <name evidence="2" type="ORF">GCM10011355_17630</name>
</gene>
<keyword evidence="1" id="KW-1133">Transmembrane helix</keyword>
<dbReference type="EMBL" id="VCJR02000002">
    <property type="protein sequence ID" value="NHK27990.1"/>
    <property type="molecule type" value="Genomic_DNA"/>
</dbReference>
<dbReference type="RefSeq" id="WP_155139620.1">
    <property type="nucleotide sequence ID" value="NZ_BMGZ01000002.1"/>
</dbReference>
<feature type="transmembrane region" description="Helical" evidence="1">
    <location>
        <begin position="162"/>
        <end position="180"/>
    </location>
</feature>
<evidence type="ECO:0000313" key="2">
    <source>
        <dbReference type="EMBL" id="GGH97139.1"/>
    </source>
</evidence>
<evidence type="ECO:0000313" key="3">
    <source>
        <dbReference type="EMBL" id="NHK27990.1"/>
    </source>
</evidence>
<dbReference type="Proteomes" id="UP000621856">
    <property type="component" value="Unassembled WGS sequence"/>
</dbReference>
<keyword evidence="1" id="KW-0812">Transmembrane</keyword>